<organism evidence="4 5">
    <name type="scientific">Roseibium alexandrii</name>
    <dbReference type="NCBI Taxonomy" id="388408"/>
    <lineage>
        <taxon>Bacteria</taxon>
        <taxon>Pseudomonadati</taxon>
        <taxon>Pseudomonadota</taxon>
        <taxon>Alphaproteobacteria</taxon>
        <taxon>Hyphomicrobiales</taxon>
        <taxon>Stappiaceae</taxon>
        <taxon>Roseibium</taxon>
    </lineage>
</organism>
<accession>A0A0M7ATU5</accession>
<dbReference type="Gene3D" id="3.30.450.20">
    <property type="entry name" value="PAS domain"/>
    <property type="match status" value="1"/>
</dbReference>
<dbReference type="InterPro" id="IPR029787">
    <property type="entry name" value="Nucleotide_cyclase"/>
</dbReference>
<dbReference type="CDD" id="cd01949">
    <property type="entry name" value="GGDEF"/>
    <property type="match status" value="1"/>
</dbReference>
<dbReference type="InterPro" id="IPR035965">
    <property type="entry name" value="PAS-like_dom_sf"/>
</dbReference>
<reference evidence="5" key="1">
    <citation type="submission" date="2015-07" db="EMBL/GenBank/DDBJ databases">
        <authorList>
            <person name="Rodrigo-Torres Lidia"/>
            <person name="Arahal R.David."/>
        </authorList>
    </citation>
    <scope>NUCLEOTIDE SEQUENCE [LARGE SCALE GENOMIC DNA]</scope>
    <source>
        <strain evidence="5">CECT 5112</strain>
    </source>
</reference>
<feature type="domain" description="GGDEF" evidence="3">
    <location>
        <begin position="168"/>
        <end position="298"/>
    </location>
</feature>
<dbReference type="FunFam" id="3.30.70.270:FF:000001">
    <property type="entry name" value="Diguanylate cyclase domain protein"/>
    <property type="match status" value="1"/>
</dbReference>
<dbReference type="Proteomes" id="UP000053235">
    <property type="component" value="Unassembled WGS sequence"/>
</dbReference>
<evidence type="ECO:0000313" key="5">
    <source>
        <dbReference type="Proteomes" id="UP000053235"/>
    </source>
</evidence>
<evidence type="ECO:0000313" key="4">
    <source>
        <dbReference type="EMBL" id="CTQ77680.1"/>
    </source>
</evidence>
<dbReference type="InterPro" id="IPR050469">
    <property type="entry name" value="Diguanylate_Cyclase"/>
</dbReference>
<proteinExistence type="predicted"/>
<dbReference type="InterPro" id="IPR000160">
    <property type="entry name" value="GGDEF_dom"/>
</dbReference>
<dbReference type="Pfam" id="PF00990">
    <property type="entry name" value="GGDEF"/>
    <property type="match status" value="1"/>
</dbReference>
<dbReference type="SUPFAM" id="SSF55073">
    <property type="entry name" value="Nucleotide cyclase"/>
    <property type="match status" value="1"/>
</dbReference>
<dbReference type="AlphaFoldDB" id="A0A0M7ATU5"/>
<protein>
    <recommendedName>
        <fullName evidence="1">diguanylate cyclase</fullName>
        <ecNumber evidence="1">2.7.7.65</ecNumber>
    </recommendedName>
</protein>
<dbReference type="EMBL" id="CXWD01000040">
    <property type="protein sequence ID" value="CTQ77680.1"/>
    <property type="molecule type" value="Genomic_DNA"/>
</dbReference>
<evidence type="ECO:0000256" key="2">
    <source>
        <dbReference type="ARBA" id="ARBA00034247"/>
    </source>
</evidence>
<dbReference type="OrthoDB" id="9812260at2"/>
<dbReference type="RefSeq" id="WP_055674135.1">
    <property type="nucleotide sequence ID" value="NZ_CXWD01000040.1"/>
</dbReference>
<dbReference type="SUPFAM" id="SSF55785">
    <property type="entry name" value="PYP-like sensor domain (PAS domain)"/>
    <property type="match status" value="1"/>
</dbReference>
<evidence type="ECO:0000256" key="1">
    <source>
        <dbReference type="ARBA" id="ARBA00012528"/>
    </source>
</evidence>
<evidence type="ECO:0000259" key="3">
    <source>
        <dbReference type="PROSITE" id="PS50887"/>
    </source>
</evidence>
<name>A0A0M7ATU5_9HYPH</name>
<dbReference type="SMART" id="SM00267">
    <property type="entry name" value="GGDEF"/>
    <property type="match status" value="1"/>
</dbReference>
<sequence>MFPPPDLNLFNCGLLITDADRRVLYANSFVLNEYGHDADVISAEGLSALFTRSSLILFDSYLYPMLLQEGVCQELQVIVKTADEERVPVLISVKHDTTGTGHHYWALFDATNRSKMYDELIETREKLQDQAESLANLAKRDALTGLLNRRELNEQFAMLLSQANRADRALSVLLIDIDHFKTINDEYGHQRGDTVLREFGGLLQKSCRTGDVAARYGGEEFVVLLPDTGITDAAKRADGIHEKLSGIEVGGLRFSVSIGISEKKAPVATDAENMIKKADEALYLAKNAGRGCTRLADA</sequence>
<comment type="catalytic activity">
    <reaction evidence="2">
        <text>2 GTP = 3',3'-c-di-GMP + 2 diphosphate</text>
        <dbReference type="Rhea" id="RHEA:24898"/>
        <dbReference type="ChEBI" id="CHEBI:33019"/>
        <dbReference type="ChEBI" id="CHEBI:37565"/>
        <dbReference type="ChEBI" id="CHEBI:58805"/>
        <dbReference type="EC" id="2.7.7.65"/>
    </reaction>
</comment>
<dbReference type="EC" id="2.7.7.65" evidence="1"/>
<dbReference type="PROSITE" id="PS50887">
    <property type="entry name" value="GGDEF"/>
    <property type="match status" value="1"/>
</dbReference>
<dbReference type="STRING" id="388408.LAX5112_05010"/>
<gene>
    <name evidence="4" type="primary">pleD_6</name>
    <name evidence="4" type="ORF">LAX5112_05010</name>
</gene>
<keyword evidence="5" id="KW-1185">Reference proteome</keyword>
<dbReference type="PANTHER" id="PTHR45138:SF9">
    <property type="entry name" value="DIGUANYLATE CYCLASE DGCM-RELATED"/>
    <property type="match status" value="1"/>
</dbReference>
<dbReference type="NCBIfam" id="TIGR00254">
    <property type="entry name" value="GGDEF"/>
    <property type="match status" value="1"/>
</dbReference>
<dbReference type="GO" id="GO:0052621">
    <property type="term" value="F:diguanylate cyclase activity"/>
    <property type="evidence" value="ECO:0007669"/>
    <property type="project" value="UniProtKB-EC"/>
</dbReference>
<dbReference type="Gene3D" id="3.30.70.270">
    <property type="match status" value="1"/>
</dbReference>
<dbReference type="PANTHER" id="PTHR45138">
    <property type="entry name" value="REGULATORY COMPONENTS OF SENSORY TRANSDUCTION SYSTEM"/>
    <property type="match status" value="1"/>
</dbReference>
<dbReference type="InterPro" id="IPR043128">
    <property type="entry name" value="Rev_trsase/Diguanyl_cyclase"/>
</dbReference>